<name>A0A8C5TLB7_9PASS</name>
<evidence type="ECO:0000259" key="2">
    <source>
        <dbReference type="Pfam" id="PF00711"/>
    </source>
</evidence>
<protein>
    <recommendedName>
        <fullName evidence="2">Beta-defensin-like domain-containing protein</fullName>
    </recommendedName>
</protein>
<dbReference type="SUPFAM" id="SSF57392">
    <property type="entry name" value="Defensin-like"/>
    <property type="match status" value="1"/>
</dbReference>
<sequence>MVPARAGQGLSIRAHTNHGTSRTGTWHVRSPCLPAVLLQAEVGMQLGSQLQGGYCSYGECPPDAWSIGRCSEDTLCCRG</sequence>
<evidence type="ECO:0000256" key="1">
    <source>
        <dbReference type="SAM" id="MobiDB-lite"/>
    </source>
</evidence>
<organism evidence="3 4">
    <name type="scientific">Malurus cyaneus samueli</name>
    <dbReference type="NCBI Taxonomy" id="2593467"/>
    <lineage>
        <taxon>Eukaryota</taxon>
        <taxon>Metazoa</taxon>
        <taxon>Chordata</taxon>
        <taxon>Craniata</taxon>
        <taxon>Vertebrata</taxon>
        <taxon>Euteleostomi</taxon>
        <taxon>Archelosauria</taxon>
        <taxon>Archosauria</taxon>
        <taxon>Dinosauria</taxon>
        <taxon>Saurischia</taxon>
        <taxon>Theropoda</taxon>
        <taxon>Coelurosauria</taxon>
        <taxon>Aves</taxon>
        <taxon>Neognathae</taxon>
        <taxon>Neoaves</taxon>
        <taxon>Telluraves</taxon>
        <taxon>Australaves</taxon>
        <taxon>Passeriformes</taxon>
        <taxon>Meliphagoidea</taxon>
        <taxon>Maluridae</taxon>
        <taxon>Malurus</taxon>
    </lineage>
</organism>
<dbReference type="Pfam" id="PF00711">
    <property type="entry name" value="Defensin_beta"/>
    <property type="match status" value="1"/>
</dbReference>
<dbReference type="GO" id="GO:0006952">
    <property type="term" value="P:defense response"/>
    <property type="evidence" value="ECO:0007669"/>
    <property type="project" value="InterPro"/>
</dbReference>
<dbReference type="OrthoDB" id="9378816at2759"/>
<dbReference type="Proteomes" id="UP000694560">
    <property type="component" value="Unplaced"/>
</dbReference>
<dbReference type="InterPro" id="IPR001855">
    <property type="entry name" value="Defensin_beta-like"/>
</dbReference>
<reference evidence="3" key="2">
    <citation type="submission" date="2025-09" db="UniProtKB">
        <authorList>
            <consortium name="Ensembl"/>
        </authorList>
    </citation>
    <scope>IDENTIFICATION</scope>
</reference>
<proteinExistence type="predicted"/>
<dbReference type="GO" id="GO:0005576">
    <property type="term" value="C:extracellular region"/>
    <property type="evidence" value="ECO:0007669"/>
    <property type="project" value="InterPro"/>
</dbReference>
<keyword evidence="4" id="KW-1185">Reference proteome</keyword>
<feature type="domain" description="Beta-defensin-like" evidence="2">
    <location>
        <begin position="51"/>
        <end position="78"/>
    </location>
</feature>
<evidence type="ECO:0000313" key="4">
    <source>
        <dbReference type="Proteomes" id="UP000694560"/>
    </source>
</evidence>
<dbReference type="Ensembl" id="ENSMCST00000008945.1">
    <property type="protein sequence ID" value="ENSMCSP00000008728.1"/>
    <property type="gene ID" value="ENSMCSG00000006215.1"/>
</dbReference>
<evidence type="ECO:0000313" key="3">
    <source>
        <dbReference type="Ensembl" id="ENSMCSP00000008728.1"/>
    </source>
</evidence>
<dbReference type="AlphaFoldDB" id="A0A8C5TLB7"/>
<accession>A0A8C5TLB7</accession>
<feature type="region of interest" description="Disordered" evidence="1">
    <location>
        <begin position="1"/>
        <end position="25"/>
    </location>
</feature>
<reference evidence="3" key="1">
    <citation type="submission" date="2025-08" db="UniProtKB">
        <authorList>
            <consortium name="Ensembl"/>
        </authorList>
    </citation>
    <scope>IDENTIFICATION</scope>
</reference>